<dbReference type="Proteomes" id="UP000324974">
    <property type="component" value="Chromosome"/>
</dbReference>
<keyword evidence="1" id="KW-0472">Membrane</keyword>
<dbReference type="InterPro" id="IPR050879">
    <property type="entry name" value="Acyltransferase_3"/>
</dbReference>
<dbReference type="GO" id="GO:0016747">
    <property type="term" value="F:acyltransferase activity, transferring groups other than amino-acyl groups"/>
    <property type="evidence" value="ECO:0007669"/>
    <property type="project" value="InterPro"/>
</dbReference>
<evidence type="ECO:0000313" key="4">
    <source>
        <dbReference type="Proteomes" id="UP000324974"/>
    </source>
</evidence>
<feature type="transmembrane region" description="Helical" evidence="1">
    <location>
        <begin position="35"/>
        <end position="60"/>
    </location>
</feature>
<sequence length="369" mass="41442">MSDRKIGLDYVRSVAILLVVTCHLANDWYQARPAYIFPLGVLGVELFFVLSGFLIGGIFLKQTVANGNRVTPNLVLVFWARRWLRTVPNYLLFLIVFAVLLPSTPSWSAAAYLTFTQNLAWPIPPFYSVSWSLCVEEWFYLLFPVLCLIAFTVTGRVKYAFLTAALLLFVTPIGLRIAIGRGQPWDDGVRKIVAYRLDAIMWGVLLAAAHRYRPDLFLYVQRRWVGIAGWASCLLCCLWLAGRYAGEQTDFLSRPDDTLIFCAFSFSAALVVASASASGSVLRFLDRAALLTSLWSYSMYLCHIPVLIGLMSVARRLTMLYPSVAPPREAWVAATVAAIYAVSAATYYGFESPILRMRDRWTGHRQTKA</sequence>
<dbReference type="Pfam" id="PF01757">
    <property type="entry name" value="Acyl_transf_3"/>
    <property type="match status" value="1"/>
</dbReference>
<dbReference type="RefSeq" id="WP_149113023.1">
    <property type="nucleotide sequence ID" value="NZ_CP042425.1"/>
</dbReference>
<reference evidence="4" key="1">
    <citation type="submission" date="2019-08" db="EMBL/GenBank/DDBJ databases">
        <title>Limnoglobus roseus gen. nov., sp. nov., a novel freshwater planctomycete with a giant genome from the family Gemmataceae.</title>
        <authorList>
            <person name="Kulichevskaya I.S."/>
            <person name="Naumoff D.G."/>
            <person name="Miroshnikov K."/>
            <person name="Ivanova A."/>
            <person name="Philippov D.A."/>
            <person name="Hakobyan A."/>
            <person name="Rijpstra I.C."/>
            <person name="Sinninghe Damste J.S."/>
            <person name="Liesack W."/>
            <person name="Dedysh S.N."/>
        </authorList>
    </citation>
    <scope>NUCLEOTIDE SEQUENCE [LARGE SCALE GENOMIC DNA]</scope>
    <source>
        <strain evidence="4">PX52</strain>
    </source>
</reference>
<feature type="transmembrane region" description="Helical" evidence="1">
    <location>
        <begin position="330"/>
        <end position="350"/>
    </location>
</feature>
<dbReference type="AlphaFoldDB" id="A0A5C1AIN7"/>
<organism evidence="3 4">
    <name type="scientific">Limnoglobus roseus</name>
    <dbReference type="NCBI Taxonomy" id="2598579"/>
    <lineage>
        <taxon>Bacteria</taxon>
        <taxon>Pseudomonadati</taxon>
        <taxon>Planctomycetota</taxon>
        <taxon>Planctomycetia</taxon>
        <taxon>Gemmatales</taxon>
        <taxon>Gemmataceae</taxon>
        <taxon>Limnoglobus</taxon>
    </lineage>
</organism>
<feature type="domain" description="Acyltransferase 3" evidence="2">
    <location>
        <begin position="7"/>
        <end position="342"/>
    </location>
</feature>
<keyword evidence="1" id="KW-1133">Transmembrane helix</keyword>
<feature type="transmembrane region" description="Helical" evidence="1">
    <location>
        <begin position="224"/>
        <end position="246"/>
    </location>
</feature>
<accession>A0A5C1AIN7</accession>
<keyword evidence="3" id="KW-0012">Acyltransferase</keyword>
<feature type="transmembrane region" description="Helical" evidence="1">
    <location>
        <begin position="90"/>
        <end position="115"/>
    </location>
</feature>
<evidence type="ECO:0000259" key="2">
    <source>
        <dbReference type="Pfam" id="PF01757"/>
    </source>
</evidence>
<gene>
    <name evidence="3" type="ORF">PX52LOC_05542</name>
</gene>
<dbReference type="OrthoDB" id="9796461at2"/>
<dbReference type="GO" id="GO:0000271">
    <property type="term" value="P:polysaccharide biosynthetic process"/>
    <property type="evidence" value="ECO:0007669"/>
    <property type="project" value="TreeGrafter"/>
</dbReference>
<feature type="transmembrane region" description="Helical" evidence="1">
    <location>
        <begin position="192"/>
        <end position="212"/>
    </location>
</feature>
<dbReference type="PANTHER" id="PTHR23028">
    <property type="entry name" value="ACETYLTRANSFERASE"/>
    <property type="match status" value="1"/>
</dbReference>
<feature type="transmembrane region" description="Helical" evidence="1">
    <location>
        <begin position="297"/>
        <end position="318"/>
    </location>
</feature>
<dbReference type="InterPro" id="IPR002656">
    <property type="entry name" value="Acyl_transf_3_dom"/>
</dbReference>
<keyword evidence="4" id="KW-1185">Reference proteome</keyword>
<name>A0A5C1AIN7_9BACT</name>
<feature type="transmembrane region" description="Helical" evidence="1">
    <location>
        <begin position="135"/>
        <end position="153"/>
    </location>
</feature>
<dbReference type="GO" id="GO:0016020">
    <property type="term" value="C:membrane"/>
    <property type="evidence" value="ECO:0007669"/>
    <property type="project" value="TreeGrafter"/>
</dbReference>
<dbReference type="KEGG" id="lrs:PX52LOC_05542"/>
<dbReference type="EMBL" id="CP042425">
    <property type="protein sequence ID" value="QEL18515.1"/>
    <property type="molecule type" value="Genomic_DNA"/>
</dbReference>
<feature type="transmembrane region" description="Helical" evidence="1">
    <location>
        <begin position="160"/>
        <end position="180"/>
    </location>
</feature>
<keyword evidence="1" id="KW-0812">Transmembrane</keyword>
<protein>
    <submittedName>
        <fullName evidence="3">Acyltransferase</fullName>
    </submittedName>
</protein>
<evidence type="ECO:0000313" key="3">
    <source>
        <dbReference type="EMBL" id="QEL18515.1"/>
    </source>
</evidence>
<feature type="transmembrane region" description="Helical" evidence="1">
    <location>
        <begin position="258"/>
        <end position="285"/>
    </location>
</feature>
<keyword evidence="3" id="KW-0808">Transferase</keyword>
<evidence type="ECO:0000256" key="1">
    <source>
        <dbReference type="SAM" id="Phobius"/>
    </source>
</evidence>
<proteinExistence type="predicted"/>
<dbReference type="PANTHER" id="PTHR23028:SF53">
    <property type="entry name" value="ACYL_TRANSF_3 DOMAIN-CONTAINING PROTEIN"/>
    <property type="match status" value="1"/>
</dbReference>